<organism evidence="2 3">
    <name type="scientific">Oceanobacillus piezotolerans</name>
    <dbReference type="NCBI Taxonomy" id="2448030"/>
    <lineage>
        <taxon>Bacteria</taxon>
        <taxon>Bacillati</taxon>
        <taxon>Bacillota</taxon>
        <taxon>Bacilli</taxon>
        <taxon>Bacillales</taxon>
        <taxon>Bacillaceae</taxon>
        <taxon>Oceanobacillus</taxon>
    </lineage>
</organism>
<protein>
    <submittedName>
        <fullName evidence="2">NAD(P)-dependent alcohol dehydrogenase</fullName>
    </submittedName>
</protein>
<dbReference type="SMART" id="SM00829">
    <property type="entry name" value="PKS_ER"/>
    <property type="match status" value="1"/>
</dbReference>
<dbReference type="AlphaFoldDB" id="A0A498D9H5"/>
<reference evidence="2 3" key="1">
    <citation type="submission" date="2018-10" db="EMBL/GenBank/DDBJ databases">
        <title>Oceanobacillus sp. YLB-02 draft genome.</title>
        <authorList>
            <person name="Yu L."/>
        </authorList>
    </citation>
    <scope>NUCLEOTIDE SEQUENCE [LARGE SCALE GENOMIC DNA]</scope>
    <source>
        <strain evidence="2 3">YLB-02</strain>
    </source>
</reference>
<dbReference type="Pfam" id="PF08240">
    <property type="entry name" value="ADH_N"/>
    <property type="match status" value="1"/>
</dbReference>
<feature type="domain" description="Enoyl reductase (ER)" evidence="1">
    <location>
        <begin position="10"/>
        <end position="319"/>
    </location>
</feature>
<dbReference type="CDD" id="cd08267">
    <property type="entry name" value="MDR1"/>
    <property type="match status" value="1"/>
</dbReference>
<dbReference type="Proteomes" id="UP000270219">
    <property type="component" value="Unassembled WGS sequence"/>
</dbReference>
<dbReference type="GO" id="GO:0008270">
    <property type="term" value="F:zinc ion binding"/>
    <property type="evidence" value="ECO:0007669"/>
    <property type="project" value="InterPro"/>
</dbReference>
<dbReference type="InterPro" id="IPR013154">
    <property type="entry name" value="ADH-like_N"/>
</dbReference>
<evidence type="ECO:0000259" key="1">
    <source>
        <dbReference type="SMART" id="SM00829"/>
    </source>
</evidence>
<keyword evidence="3" id="KW-1185">Reference proteome</keyword>
<dbReference type="SUPFAM" id="SSF51735">
    <property type="entry name" value="NAD(P)-binding Rossmann-fold domains"/>
    <property type="match status" value="1"/>
</dbReference>
<dbReference type="PROSITE" id="PS01162">
    <property type="entry name" value="QOR_ZETA_CRYSTAL"/>
    <property type="match status" value="1"/>
</dbReference>
<dbReference type="InterPro" id="IPR011032">
    <property type="entry name" value="GroES-like_sf"/>
</dbReference>
<dbReference type="RefSeq" id="WP_121523053.1">
    <property type="nucleotide sequence ID" value="NZ_RCHR01000003.1"/>
</dbReference>
<dbReference type="OrthoDB" id="9792162at2"/>
<sequence>MKAVVTMKYGSPEMLQLREVDKPVPDDNQVLVKVHAASLNKGNIVMLRGEPVLARPFIGLTKPKHPIPGGDMAGIVEAVGKNIKDFQVGDEVFGDLSASGWGSYAEYVVAPEKALVKKPRNLSFEEAASVPMAAVTALQGLKKGNIKQGERVLIYGASGGVGTFAVQIAKAYGAEVTAFCSEQKKETVESLGADHVYDYKKEDLTNHTARYDLIIGVNGYQPISVYKRALSQAGRYVMIGGSTEKLYESMFLGAWHSLFGKKKMTNLLQRANKEDLEEIRKLLEREKLNPVIDRVFPLNDIQNAFRYMEEGHAKGKVVITI</sequence>
<proteinExistence type="predicted"/>
<dbReference type="PANTHER" id="PTHR11695:SF648">
    <property type="entry name" value="ZINC-BINDING OXIDOREDUCTASE"/>
    <property type="match status" value="1"/>
</dbReference>
<dbReference type="InterPro" id="IPR020843">
    <property type="entry name" value="ER"/>
</dbReference>
<dbReference type="Gene3D" id="3.40.50.720">
    <property type="entry name" value="NAD(P)-binding Rossmann-like Domain"/>
    <property type="match status" value="1"/>
</dbReference>
<name>A0A498D9H5_9BACI</name>
<dbReference type="InterPro" id="IPR036291">
    <property type="entry name" value="NAD(P)-bd_dom_sf"/>
</dbReference>
<dbReference type="InterPro" id="IPR050700">
    <property type="entry name" value="YIM1/Zinc_Alcohol_DH_Fams"/>
</dbReference>
<evidence type="ECO:0000313" key="3">
    <source>
        <dbReference type="Proteomes" id="UP000270219"/>
    </source>
</evidence>
<dbReference type="EMBL" id="RCHR01000003">
    <property type="protein sequence ID" value="RLL45467.1"/>
    <property type="molecule type" value="Genomic_DNA"/>
</dbReference>
<gene>
    <name evidence="2" type="ORF">D8M04_11510</name>
</gene>
<dbReference type="Gene3D" id="3.90.180.10">
    <property type="entry name" value="Medium-chain alcohol dehydrogenases, catalytic domain"/>
    <property type="match status" value="1"/>
</dbReference>
<dbReference type="Pfam" id="PF13602">
    <property type="entry name" value="ADH_zinc_N_2"/>
    <property type="match status" value="1"/>
</dbReference>
<comment type="caution">
    <text evidence="2">The sequence shown here is derived from an EMBL/GenBank/DDBJ whole genome shotgun (WGS) entry which is preliminary data.</text>
</comment>
<accession>A0A498D9H5</accession>
<dbReference type="GO" id="GO:0016491">
    <property type="term" value="F:oxidoreductase activity"/>
    <property type="evidence" value="ECO:0007669"/>
    <property type="project" value="InterPro"/>
</dbReference>
<dbReference type="SUPFAM" id="SSF50129">
    <property type="entry name" value="GroES-like"/>
    <property type="match status" value="1"/>
</dbReference>
<dbReference type="InterPro" id="IPR002364">
    <property type="entry name" value="Quin_OxRdtase/zeta-crystal_CS"/>
</dbReference>
<dbReference type="PANTHER" id="PTHR11695">
    <property type="entry name" value="ALCOHOL DEHYDROGENASE RELATED"/>
    <property type="match status" value="1"/>
</dbReference>
<evidence type="ECO:0000313" key="2">
    <source>
        <dbReference type="EMBL" id="RLL45467.1"/>
    </source>
</evidence>